<dbReference type="InterPro" id="IPR051446">
    <property type="entry name" value="HTH_trans_reg/aminotransferase"/>
</dbReference>
<keyword evidence="3" id="KW-0805">Transcription regulation</keyword>
<evidence type="ECO:0000313" key="8">
    <source>
        <dbReference type="Proteomes" id="UP000244162"/>
    </source>
</evidence>
<dbReference type="InterPro" id="IPR000524">
    <property type="entry name" value="Tscrpt_reg_HTH_GntR"/>
</dbReference>
<dbReference type="PANTHER" id="PTHR46577:SF1">
    <property type="entry name" value="HTH-TYPE TRANSCRIPTIONAL REGULATORY PROTEIN GABR"/>
    <property type="match status" value="1"/>
</dbReference>
<dbReference type="CDD" id="cd07377">
    <property type="entry name" value="WHTH_GntR"/>
    <property type="match status" value="1"/>
</dbReference>
<feature type="domain" description="HTH gntR-type" evidence="6">
    <location>
        <begin position="13"/>
        <end position="81"/>
    </location>
</feature>
<proteinExistence type="inferred from homology"/>
<evidence type="ECO:0000256" key="3">
    <source>
        <dbReference type="ARBA" id="ARBA00023015"/>
    </source>
</evidence>
<keyword evidence="4" id="KW-0238">DNA-binding</keyword>
<keyword evidence="8" id="KW-1185">Reference proteome</keyword>
<evidence type="ECO:0000256" key="4">
    <source>
        <dbReference type="ARBA" id="ARBA00023125"/>
    </source>
</evidence>
<gene>
    <name evidence="7" type="ORF">CLG96_16640</name>
</gene>
<evidence type="ECO:0000256" key="5">
    <source>
        <dbReference type="ARBA" id="ARBA00023163"/>
    </source>
</evidence>
<dbReference type="SUPFAM" id="SSF53383">
    <property type="entry name" value="PLP-dependent transferases"/>
    <property type="match status" value="1"/>
</dbReference>
<dbReference type="SUPFAM" id="SSF46785">
    <property type="entry name" value="Winged helix' DNA-binding domain"/>
    <property type="match status" value="1"/>
</dbReference>
<keyword evidence="5" id="KW-0804">Transcription</keyword>
<dbReference type="Gene3D" id="3.40.640.10">
    <property type="entry name" value="Type I PLP-dependent aspartate aminotransferase-like (Major domain)"/>
    <property type="match status" value="1"/>
</dbReference>
<dbReference type="PROSITE" id="PS50949">
    <property type="entry name" value="HTH_GNTR"/>
    <property type="match status" value="1"/>
</dbReference>
<dbReference type="OrthoDB" id="9808770at2"/>
<dbReference type="Pfam" id="PF00155">
    <property type="entry name" value="Aminotran_1_2"/>
    <property type="match status" value="1"/>
</dbReference>
<dbReference type="GO" id="GO:0003700">
    <property type="term" value="F:DNA-binding transcription factor activity"/>
    <property type="evidence" value="ECO:0007669"/>
    <property type="project" value="InterPro"/>
</dbReference>
<dbReference type="InterPro" id="IPR015422">
    <property type="entry name" value="PyrdxlP-dep_Trfase_small"/>
</dbReference>
<keyword evidence="2" id="KW-0663">Pyridoxal phosphate</keyword>
<dbReference type="GO" id="GO:0003677">
    <property type="term" value="F:DNA binding"/>
    <property type="evidence" value="ECO:0007669"/>
    <property type="project" value="UniProtKB-KW"/>
</dbReference>
<dbReference type="GO" id="GO:0030170">
    <property type="term" value="F:pyridoxal phosphate binding"/>
    <property type="evidence" value="ECO:0007669"/>
    <property type="project" value="InterPro"/>
</dbReference>
<dbReference type="EMBL" id="NWBU01000017">
    <property type="protein sequence ID" value="PTQ07778.1"/>
    <property type="molecule type" value="Genomic_DNA"/>
</dbReference>
<dbReference type="InterPro" id="IPR004839">
    <property type="entry name" value="Aminotransferase_I/II_large"/>
</dbReference>
<name>A0A2T5FU14_9SPHN</name>
<dbReference type="InterPro" id="IPR036390">
    <property type="entry name" value="WH_DNA-bd_sf"/>
</dbReference>
<dbReference type="Gene3D" id="1.10.10.10">
    <property type="entry name" value="Winged helix-like DNA-binding domain superfamily/Winged helix DNA-binding domain"/>
    <property type="match status" value="1"/>
</dbReference>
<evidence type="ECO:0000259" key="6">
    <source>
        <dbReference type="PROSITE" id="PS50949"/>
    </source>
</evidence>
<comment type="caution">
    <text evidence="7">The sequence shown here is derived from an EMBL/GenBank/DDBJ whole genome shotgun (WGS) entry which is preliminary data.</text>
</comment>
<accession>A0A2T5FU14</accession>
<dbReference type="InterPro" id="IPR036388">
    <property type="entry name" value="WH-like_DNA-bd_sf"/>
</dbReference>
<dbReference type="Pfam" id="PF00392">
    <property type="entry name" value="GntR"/>
    <property type="match status" value="1"/>
</dbReference>
<dbReference type="PANTHER" id="PTHR46577">
    <property type="entry name" value="HTH-TYPE TRANSCRIPTIONAL REGULATORY PROTEIN GABR"/>
    <property type="match status" value="1"/>
</dbReference>
<evidence type="ECO:0000256" key="1">
    <source>
        <dbReference type="ARBA" id="ARBA00005384"/>
    </source>
</evidence>
<dbReference type="InterPro" id="IPR015424">
    <property type="entry name" value="PyrdxlP-dep_Trfase"/>
</dbReference>
<dbReference type="InterPro" id="IPR015421">
    <property type="entry name" value="PyrdxlP-dep_Trfase_major"/>
</dbReference>
<evidence type="ECO:0000313" key="7">
    <source>
        <dbReference type="EMBL" id="PTQ07778.1"/>
    </source>
</evidence>
<dbReference type="AlphaFoldDB" id="A0A2T5FU14"/>
<sequence length="463" mass="49778">MAIWIPSLAERQGTRASALVDAIREDIAAGLLKAGDRLPPQRQLADALGLAPQTVMRAYAEATRRGYVRGEVGRGTYVCPSGNQVSQHGEATLSRSEQGPIDFSQNLPLPGESAQALVETLADLARAGGCSDYLDHQQTDAGLRHRQAAANWISTLGLRADAQNVVLTNGAQQGIFAALLALLRPGDVLLTEAMTYAPLPMLAQHLGVRLVGLPMDEEGIVPDALESACRQYKPKALYLTPTLQTPTTATMGEDRRKRIACAAQTHDLVIVEDDVFGFLPPARPLPLAAFASERTIFVTSLSKSVAPGLRVGFVLAPNERISAVRSAVNLSSWMPPPLMMEIAARWIEGGVASALNASQRVHAARRQSIARNALEGLDYRADPHGLHLWVSLPDHWEADTFVAEAEHKGVLLRPARAFLTLGTRAPSAVRLSLSHEASDARAAHGLRVISDLIKTSARDDFVV</sequence>
<dbReference type="CDD" id="cd00609">
    <property type="entry name" value="AAT_like"/>
    <property type="match status" value="1"/>
</dbReference>
<evidence type="ECO:0000256" key="2">
    <source>
        <dbReference type="ARBA" id="ARBA00022898"/>
    </source>
</evidence>
<reference evidence="7 8" key="1">
    <citation type="submission" date="2017-09" db="EMBL/GenBank/DDBJ databases">
        <title>Sphingomonas panjinensis sp.nov., isolated from oil-contaminated soil.</title>
        <authorList>
            <person name="Wang L."/>
            <person name="Chen L."/>
        </authorList>
    </citation>
    <scope>NUCLEOTIDE SEQUENCE [LARGE SCALE GENOMIC DNA]</scope>
    <source>
        <strain evidence="7 8">FW-11</strain>
    </source>
</reference>
<dbReference type="Gene3D" id="3.90.1150.10">
    <property type="entry name" value="Aspartate Aminotransferase, domain 1"/>
    <property type="match status" value="1"/>
</dbReference>
<dbReference type="Proteomes" id="UP000244162">
    <property type="component" value="Unassembled WGS sequence"/>
</dbReference>
<protein>
    <submittedName>
        <fullName evidence="7">GntR family transcriptional regulator</fullName>
    </submittedName>
</protein>
<organism evidence="7 8">
    <name type="scientific">Sphingomonas oleivorans</name>
    <dbReference type="NCBI Taxonomy" id="1735121"/>
    <lineage>
        <taxon>Bacteria</taxon>
        <taxon>Pseudomonadati</taxon>
        <taxon>Pseudomonadota</taxon>
        <taxon>Alphaproteobacteria</taxon>
        <taxon>Sphingomonadales</taxon>
        <taxon>Sphingomonadaceae</taxon>
        <taxon>Sphingomonas</taxon>
    </lineage>
</organism>
<comment type="similarity">
    <text evidence="1">In the C-terminal section; belongs to the class-I pyridoxal-phosphate-dependent aminotransferase family.</text>
</comment>
<dbReference type="SMART" id="SM00345">
    <property type="entry name" value="HTH_GNTR"/>
    <property type="match status" value="1"/>
</dbReference>